<gene>
    <name evidence="2" type="ORF">VZT92_027543</name>
</gene>
<proteinExistence type="predicted"/>
<protein>
    <submittedName>
        <fullName evidence="2">Uncharacterized protein</fullName>
    </submittedName>
</protein>
<dbReference type="EMBL" id="JBCEZU010000597">
    <property type="protein sequence ID" value="KAK9514054.1"/>
    <property type="molecule type" value="Genomic_DNA"/>
</dbReference>
<name>A0AAW1DUL2_ZOAVI</name>
<evidence type="ECO:0000313" key="3">
    <source>
        <dbReference type="Proteomes" id="UP001488805"/>
    </source>
</evidence>
<feature type="region of interest" description="Disordered" evidence="1">
    <location>
        <begin position="1"/>
        <end position="53"/>
    </location>
</feature>
<dbReference type="AlphaFoldDB" id="A0AAW1DUL2"/>
<sequence length="487" mass="55048">MSHRRGRAVLPFKEKTAHDDCRKKEKKISQGSDLAPGQRLQKKLDVSSESFKSVSSSKHSSLDVVIVKSKKTNPLMSEKSKESQLTATVVKESVKTLNRKAKGRMNSTVAHTPKNQESPVHQTPAHGLSPSPVQLSSSDTVDSFNIQRRRRDARCTSKSISAVAAGLCDCLQFPLLRRRNLVAESREVLLKALRERHGPRLQENLLEVQRGLSYGVDPTKKVQDQEPTMMDELFPPAFQADTASQPCYDSQKTTSFKMMRSRPFNQKSRPQPHQNLEQTAAWFTSPVETSVSLLDDILGPTCSPQFYMEFEPSGHTTSDHLFSPTSCWAEKVSVSQHWEDGFNKPKNNKAVMFDSFENSFLNHTRAVPERSSGSQYSSSNIPPFFPSQTQLPNRRSAEPMHFPHEKDPFETDRYSYAPSFSAQIHHPLQSLQPLSQFSYPSTHPPLRSHHTDMNHYPPSHALDRDPAALLSSFPSPEHWSFPPMRLY</sequence>
<feature type="region of interest" description="Disordered" evidence="1">
    <location>
        <begin position="434"/>
        <end position="461"/>
    </location>
</feature>
<organism evidence="2 3">
    <name type="scientific">Zoarces viviparus</name>
    <name type="common">Viviparous eelpout</name>
    <name type="synonym">Blennius viviparus</name>
    <dbReference type="NCBI Taxonomy" id="48416"/>
    <lineage>
        <taxon>Eukaryota</taxon>
        <taxon>Metazoa</taxon>
        <taxon>Chordata</taxon>
        <taxon>Craniata</taxon>
        <taxon>Vertebrata</taxon>
        <taxon>Euteleostomi</taxon>
        <taxon>Actinopterygii</taxon>
        <taxon>Neopterygii</taxon>
        <taxon>Teleostei</taxon>
        <taxon>Neoteleostei</taxon>
        <taxon>Acanthomorphata</taxon>
        <taxon>Eupercaria</taxon>
        <taxon>Perciformes</taxon>
        <taxon>Cottioidei</taxon>
        <taxon>Zoarcales</taxon>
        <taxon>Zoarcidae</taxon>
        <taxon>Zoarcinae</taxon>
        <taxon>Zoarces</taxon>
    </lineage>
</organism>
<reference evidence="2 3" key="1">
    <citation type="journal article" date="2024" name="Genome Biol. Evol.">
        <title>Chromosome-level genome assembly of the viviparous eelpout Zoarces viviparus.</title>
        <authorList>
            <person name="Fuhrmann N."/>
            <person name="Brasseur M.V."/>
            <person name="Bakowski C.E."/>
            <person name="Podsiadlowski L."/>
            <person name="Prost S."/>
            <person name="Krehenwinkel H."/>
            <person name="Mayer C."/>
        </authorList>
    </citation>
    <scope>NUCLEOTIDE SEQUENCE [LARGE SCALE GENOMIC DNA]</scope>
    <source>
        <strain evidence="2">NO-MEL_2022_Ind0_liver</strain>
    </source>
</reference>
<feature type="region of interest" description="Disordered" evidence="1">
    <location>
        <begin position="100"/>
        <end position="138"/>
    </location>
</feature>
<evidence type="ECO:0000256" key="1">
    <source>
        <dbReference type="SAM" id="MobiDB-lite"/>
    </source>
</evidence>
<comment type="caution">
    <text evidence="2">The sequence shown here is derived from an EMBL/GenBank/DDBJ whole genome shotgun (WGS) entry which is preliminary data.</text>
</comment>
<feature type="compositionally biased region" description="Basic and acidic residues" evidence="1">
    <location>
        <begin position="12"/>
        <end position="23"/>
    </location>
</feature>
<accession>A0AAW1DUL2</accession>
<evidence type="ECO:0000313" key="2">
    <source>
        <dbReference type="EMBL" id="KAK9514054.1"/>
    </source>
</evidence>
<keyword evidence="3" id="KW-1185">Reference proteome</keyword>
<feature type="compositionally biased region" description="Polar residues" evidence="1">
    <location>
        <begin position="105"/>
        <end position="121"/>
    </location>
</feature>
<dbReference type="Proteomes" id="UP001488805">
    <property type="component" value="Unassembled WGS sequence"/>
</dbReference>